<organism evidence="2 3">
    <name type="scientific">Gammaproteobacteria bacterium LSUCC0057</name>
    <dbReference type="NCBI Taxonomy" id="2559237"/>
    <lineage>
        <taxon>Bacteria</taxon>
        <taxon>Pseudomonadati</taxon>
        <taxon>Pseudomonadota</taxon>
        <taxon>Gammaproteobacteria</taxon>
        <taxon>Cellvibrionales</taxon>
        <taxon>Porticoccaceae</taxon>
        <taxon>SAR92 clade</taxon>
    </lineage>
</organism>
<feature type="signal peptide" evidence="1">
    <location>
        <begin position="1"/>
        <end position="23"/>
    </location>
</feature>
<comment type="caution">
    <text evidence="2">The sequence shown here is derived from an EMBL/GenBank/DDBJ whole genome shotgun (WGS) entry which is preliminary data.</text>
</comment>
<evidence type="ECO:0000313" key="3">
    <source>
        <dbReference type="Proteomes" id="UP000298133"/>
    </source>
</evidence>
<protein>
    <recommendedName>
        <fullName evidence="4">Lipoprotein</fullName>
    </recommendedName>
</protein>
<name>A0A4Y8UFQ9_9GAMM</name>
<dbReference type="Proteomes" id="UP000298133">
    <property type="component" value="Unassembled WGS sequence"/>
</dbReference>
<keyword evidence="1" id="KW-0732">Signal</keyword>
<dbReference type="AlphaFoldDB" id="A0A4Y8UFQ9"/>
<proteinExistence type="predicted"/>
<gene>
    <name evidence="2" type="ORF">E3W66_09465</name>
</gene>
<keyword evidence="3" id="KW-1185">Reference proteome</keyword>
<accession>A0A4Y8UFQ9</accession>
<evidence type="ECO:0000256" key="1">
    <source>
        <dbReference type="SAM" id="SignalP"/>
    </source>
</evidence>
<evidence type="ECO:0000313" key="2">
    <source>
        <dbReference type="EMBL" id="TFH67238.1"/>
    </source>
</evidence>
<reference evidence="2 3" key="1">
    <citation type="submission" date="2019-03" db="EMBL/GenBank/DDBJ databases">
        <title>Draft genome of Gammaproteobacteria bacterium LSUCC0057, a member of the SAR92 clade.</title>
        <authorList>
            <person name="Lanclos V.C."/>
            <person name="Doiron C."/>
            <person name="Henson M.W."/>
            <person name="Thrash J.C."/>
        </authorList>
    </citation>
    <scope>NUCLEOTIDE SEQUENCE [LARGE SCALE GENOMIC DNA]</scope>
    <source>
        <strain evidence="2 3">LSUCC0057</strain>
    </source>
</reference>
<dbReference type="EMBL" id="SPIA01000004">
    <property type="protein sequence ID" value="TFH67238.1"/>
    <property type="molecule type" value="Genomic_DNA"/>
</dbReference>
<evidence type="ECO:0008006" key="4">
    <source>
        <dbReference type="Google" id="ProtNLM"/>
    </source>
</evidence>
<sequence>MSPFCYRAVVAVCAALLSSTLYAGCDFDADSADRLDFAERIVDCQEPPASPASDLSPVVIEPLYSDSAGRAVISEHRVVAPGSLNHSPGQSFEARELYSLRGDASFEESVTLAISRLHLQMAHHCSRGWRLDGQRSEALQDTRDPLRSGKYYLYYQFSCVAR</sequence>
<feature type="chain" id="PRO_5021398971" description="Lipoprotein" evidence="1">
    <location>
        <begin position="24"/>
        <end position="162"/>
    </location>
</feature>
<dbReference type="OrthoDB" id="5732681at2"/>